<keyword evidence="5" id="KW-1185">Reference proteome</keyword>
<keyword evidence="2" id="KW-0472">Membrane</keyword>
<dbReference type="PANTHER" id="PTHR34351">
    <property type="entry name" value="SLR1927 PROTEIN-RELATED"/>
    <property type="match status" value="1"/>
</dbReference>
<dbReference type="Proteomes" id="UP001238163">
    <property type="component" value="Unassembled WGS sequence"/>
</dbReference>
<evidence type="ECO:0000256" key="1">
    <source>
        <dbReference type="SAM" id="MobiDB-lite"/>
    </source>
</evidence>
<dbReference type="EMBL" id="JAUSVL010000001">
    <property type="protein sequence ID" value="MDQ0290375.1"/>
    <property type="molecule type" value="Genomic_DNA"/>
</dbReference>
<protein>
    <submittedName>
        <fullName evidence="4">Uncharacterized protein (DUF58 family)</fullName>
    </submittedName>
</protein>
<organism evidence="4 5">
    <name type="scientific">Oligosphaera ethanolica</name>
    <dbReference type="NCBI Taxonomy" id="760260"/>
    <lineage>
        <taxon>Bacteria</taxon>
        <taxon>Pseudomonadati</taxon>
        <taxon>Lentisphaerota</taxon>
        <taxon>Oligosphaeria</taxon>
        <taxon>Oligosphaerales</taxon>
        <taxon>Oligosphaeraceae</taxon>
        <taxon>Oligosphaera</taxon>
    </lineage>
</organism>
<feature type="region of interest" description="Disordered" evidence="1">
    <location>
        <begin position="367"/>
        <end position="388"/>
    </location>
</feature>
<evidence type="ECO:0000313" key="4">
    <source>
        <dbReference type="EMBL" id="MDQ0290375.1"/>
    </source>
</evidence>
<name>A0AAE3VH72_9BACT</name>
<accession>A0AAE3VH72</accession>
<dbReference type="AlphaFoldDB" id="A0AAE3VH72"/>
<evidence type="ECO:0000259" key="3">
    <source>
        <dbReference type="Pfam" id="PF01882"/>
    </source>
</evidence>
<reference evidence="4" key="1">
    <citation type="submission" date="2023-07" db="EMBL/GenBank/DDBJ databases">
        <title>Genomic Encyclopedia of Type Strains, Phase IV (KMG-IV): sequencing the most valuable type-strain genomes for metagenomic binning, comparative biology and taxonomic classification.</title>
        <authorList>
            <person name="Goeker M."/>
        </authorList>
    </citation>
    <scope>NUCLEOTIDE SEQUENCE</scope>
    <source>
        <strain evidence="4">DSM 24202</strain>
    </source>
</reference>
<feature type="transmembrane region" description="Helical" evidence="2">
    <location>
        <begin position="35"/>
        <end position="55"/>
    </location>
</feature>
<comment type="caution">
    <text evidence="4">The sequence shown here is derived from an EMBL/GenBank/DDBJ whole genome shotgun (WGS) entry which is preliminary data.</text>
</comment>
<sequence>MLHMIWPTPRGWAIGIGGVIWLLVAMINHTLFALLFAWAALALALVSFCCALFSLHGLRISRAPASDACVGQMLSLPLQIENSRWRRRQPLVVIENLPFTNDKSHYAVLPPMAAKSSRLFDRKVLAIKRGEFKLNHIILRGGDPAGLFYRERRLKLPAALVVYPPSEQLQDLLLHQNEAIHTATGTPLSAAGNSQDFYGVREYTHTDGMRYIHWRSSARYGKFMVKEFERNAVMSVAVILDAQELAVSGGDWSNLEYLIRAAASICHYCSDLYCTFAFAAGGSKPLLVTPKLAAEVKAEVMYDLATLQPGKQQVQHIIDEWARALPRNTVIFALSLSDNLPLRSTLESLQEQGMDLRWFTARKKDFEPAGAKQSKPARRAAADSNAAAAAPSGILTPTFLQPALGIKQAFSSSN</sequence>
<keyword evidence="2" id="KW-1133">Transmembrane helix</keyword>
<evidence type="ECO:0000313" key="5">
    <source>
        <dbReference type="Proteomes" id="UP001238163"/>
    </source>
</evidence>
<feature type="transmembrane region" description="Helical" evidence="2">
    <location>
        <begin position="12"/>
        <end position="29"/>
    </location>
</feature>
<evidence type="ECO:0000256" key="2">
    <source>
        <dbReference type="SAM" id="Phobius"/>
    </source>
</evidence>
<dbReference type="InterPro" id="IPR002881">
    <property type="entry name" value="DUF58"/>
</dbReference>
<dbReference type="Pfam" id="PF01882">
    <property type="entry name" value="DUF58"/>
    <property type="match status" value="1"/>
</dbReference>
<proteinExistence type="predicted"/>
<keyword evidence="2" id="KW-0812">Transmembrane</keyword>
<feature type="domain" description="DUF58" evidence="3">
    <location>
        <begin position="200"/>
        <end position="335"/>
    </location>
</feature>
<gene>
    <name evidence="4" type="ORF">J3R75_002482</name>
</gene>